<evidence type="ECO:0000313" key="2">
    <source>
        <dbReference type="Proteomes" id="UP000175835"/>
    </source>
</evidence>
<organism evidence="1 2">
    <name type="scientific">Bacillus mycoides</name>
    <dbReference type="NCBI Taxonomy" id="1405"/>
    <lineage>
        <taxon>Bacteria</taxon>
        <taxon>Bacillati</taxon>
        <taxon>Bacillota</taxon>
        <taxon>Bacilli</taxon>
        <taxon>Bacillales</taxon>
        <taxon>Bacillaceae</taxon>
        <taxon>Bacillus</taxon>
        <taxon>Bacillus cereus group</taxon>
    </lineage>
</organism>
<evidence type="ECO:0000313" key="1">
    <source>
        <dbReference type="EMBL" id="OFD89808.1"/>
    </source>
</evidence>
<sequence>MPRTLRETALGGIVYNMVHQVSDSFLRMVYILKPKKRRKNRIQGGFII</sequence>
<reference evidence="1 2" key="1">
    <citation type="submission" date="2016-05" db="EMBL/GenBank/DDBJ databases">
        <title>Bacillus thuringiensis and Bacillus weihenstephanensis as novel biocontrol agents of wilt causing Verticillium species.</title>
        <authorList>
            <person name="Hollensteiner J."/>
            <person name="Wemheuer F."/>
            <person name="Harting R."/>
            <person name="Kolarzyk A."/>
            <person name="Diaz-Valerio S."/>
            <person name="Poehlein A."/>
            <person name="Brzuszkiewicz E."/>
            <person name="Nesemann K."/>
            <person name="Braus-Stromeyer S."/>
            <person name="Braus G."/>
            <person name="Daniel R."/>
            <person name="Liesegang H."/>
        </authorList>
    </citation>
    <scope>NUCLEOTIDE SEQUENCE [LARGE SCALE GENOMIC DNA]</scope>
    <source>
        <strain evidence="1 2">GOE11</strain>
    </source>
</reference>
<dbReference type="Proteomes" id="UP000175835">
    <property type="component" value="Unassembled WGS sequence"/>
</dbReference>
<gene>
    <name evidence="1" type="ORF">BWGOE11_35210</name>
</gene>
<proteinExistence type="predicted"/>
<protein>
    <submittedName>
        <fullName evidence="1">Uncharacterized protein</fullName>
    </submittedName>
</protein>
<name>A0A1E8BK99_BACMY</name>
<accession>A0A1E8BK99</accession>
<dbReference type="EMBL" id="LXLX01000045">
    <property type="protein sequence ID" value="OFD89808.1"/>
    <property type="molecule type" value="Genomic_DNA"/>
</dbReference>
<dbReference type="AlphaFoldDB" id="A0A1E8BK99"/>
<comment type="caution">
    <text evidence="1">The sequence shown here is derived from an EMBL/GenBank/DDBJ whole genome shotgun (WGS) entry which is preliminary data.</text>
</comment>